<evidence type="ECO:0000313" key="3">
    <source>
        <dbReference type="EMBL" id="MWG34485.1"/>
    </source>
</evidence>
<sequence length="170" mass="18182">MRRPSLRTLSVGTLVLLAVVGYQFTLFWTNYGPVPFHDLFVLVLLAVPVALAVTAGRGRWSWSTVVALLALGLATSTVGFVGSGGLTRAVARSGPDVYHAFRYDWTSNVLRYGQTFPGGVPVSSVRPNRLSTLLGTVALSLGTYGWLPKRRPADDAPDAPDHVSAESPNS</sequence>
<feature type="transmembrane region" description="Helical" evidence="2">
    <location>
        <begin position="65"/>
        <end position="86"/>
    </location>
</feature>
<dbReference type="EMBL" id="WSZK01000015">
    <property type="protein sequence ID" value="MWG34485.1"/>
    <property type="molecule type" value="Genomic_DNA"/>
</dbReference>
<keyword evidence="2" id="KW-0812">Transmembrane</keyword>
<dbReference type="RefSeq" id="WP_158204164.1">
    <property type="nucleotide sequence ID" value="NZ_WSZK01000015.1"/>
</dbReference>
<dbReference type="AlphaFoldDB" id="A0A6B0GQT4"/>
<evidence type="ECO:0000313" key="4">
    <source>
        <dbReference type="Proteomes" id="UP000451471"/>
    </source>
</evidence>
<comment type="caution">
    <text evidence="3">The sequence shown here is derived from an EMBL/GenBank/DDBJ whole genome shotgun (WGS) entry which is preliminary data.</text>
</comment>
<proteinExistence type="predicted"/>
<protein>
    <submittedName>
        <fullName evidence="3">Uncharacterized protein</fullName>
    </submittedName>
</protein>
<keyword evidence="2" id="KW-1133">Transmembrane helix</keyword>
<feature type="region of interest" description="Disordered" evidence="1">
    <location>
        <begin position="150"/>
        <end position="170"/>
    </location>
</feature>
<organism evidence="3 4">
    <name type="scientific">Halomarina oriensis</name>
    <dbReference type="NCBI Taxonomy" id="671145"/>
    <lineage>
        <taxon>Archaea</taxon>
        <taxon>Methanobacteriati</taxon>
        <taxon>Methanobacteriota</taxon>
        <taxon>Stenosarchaea group</taxon>
        <taxon>Halobacteria</taxon>
        <taxon>Halobacteriales</taxon>
        <taxon>Natronomonadaceae</taxon>
        <taxon>Halomarina</taxon>
    </lineage>
</organism>
<gene>
    <name evidence="3" type="ORF">GQS65_08285</name>
</gene>
<dbReference type="Proteomes" id="UP000451471">
    <property type="component" value="Unassembled WGS sequence"/>
</dbReference>
<feature type="transmembrane region" description="Helical" evidence="2">
    <location>
        <begin position="9"/>
        <end position="28"/>
    </location>
</feature>
<evidence type="ECO:0000256" key="2">
    <source>
        <dbReference type="SAM" id="Phobius"/>
    </source>
</evidence>
<keyword evidence="4" id="KW-1185">Reference proteome</keyword>
<evidence type="ECO:0000256" key="1">
    <source>
        <dbReference type="SAM" id="MobiDB-lite"/>
    </source>
</evidence>
<keyword evidence="2" id="KW-0472">Membrane</keyword>
<accession>A0A6B0GQT4</accession>
<feature type="transmembrane region" description="Helical" evidence="2">
    <location>
        <begin position="34"/>
        <end position="53"/>
    </location>
</feature>
<name>A0A6B0GQT4_9EURY</name>
<feature type="compositionally biased region" description="Basic and acidic residues" evidence="1">
    <location>
        <begin position="151"/>
        <end position="164"/>
    </location>
</feature>
<reference evidence="3 4" key="1">
    <citation type="submission" date="2019-12" db="EMBL/GenBank/DDBJ databases">
        <title>Halocatena pleomorpha gen. nov. sp. nov., an extremely halophilic archaeon of family Halobacteriaceae isolated from saltpan soil.</title>
        <authorList>
            <person name="Pal Y."/>
            <person name="Verma A."/>
            <person name="Krishnamurthi S."/>
            <person name="Kumar P."/>
        </authorList>
    </citation>
    <scope>NUCLEOTIDE SEQUENCE [LARGE SCALE GENOMIC DNA]</scope>
    <source>
        <strain evidence="3 4">JCM 16495</strain>
    </source>
</reference>